<gene>
    <name evidence="13" type="ORF">AN277_0202450</name>
</gene>
<sequence length="310" mass="31885">MSARWPSLPTGRTLVMGILNVTPDSFSDGGEHLDPEAAVAHGLALVRDGADLVDVGGESTRPGAEPVDPAQERRRILPVVRRLTERGVVVSADTLHPDTAEAALQAGAGIVNDVSGARLGEEMIELIARTGAPYILTHARGDSATMDSLARYADPVAEVRAELLGLRQRLLDGGVDPAQIVLDPGLGFAKGGDQDWRLLAGLDALTGLGHPVLVAASRKRFLGSTLAAARAEHRPGAQLPDGAATPDESGAPGGSGSAQPQTPGPVERDVATAAVSVLAARAGAWAVRVHDVRATADALAVQRAWSRAGG</sequence>
<keyword evidence="7 10" id="KW-0479">Metal-binding</keyword>
<accession>A0A199NV73</accession>
<evidence type="ECO:0000256" key="10">
    <source>
        <dbReference type="RuleBase" id="RU361205"/>
    </source>
</evidence>
<comment type="pathway">
    <text evidence="3 10">Cofactor biosynthesis; tetrahydrofolate biosynthesis; 7,8-dihydrofolate from 2-amino-4-hydroxy-6-hydroxymethyl-7,8-dihydropteridine diphosphate and 4-aminobenzoate: step 1/2.</text>
</comment>
<dbReference type="Proteomes" id="UP000053171">
    <property type="component" value="Unassembled WGS sequence"/>
</dbReference>
<evidence type="ECO:0000256" key="6">
    <source>
        <dbReference type="ARBA" id="ARBA00022679"/>
    </source>
</evidence>
<keyword evidence="8 10" id="KW-0460">Magnesium</keyword>
<comment type="similarity">
    <text evidence="4 10">Belongs to the DHPS family.</text>
</comment>
<dbReference type="InterPro" id="IPR006390">
    <property type="entry name" value="DHP_synth_dom"/>
</dbReference>
<evidence type="ECO:0000256" key="9">
    <source>
        <dbReference type="ARBA" id="ARBA00022909"/>
    </source>
</evidence>
<evidence type="ECO:0000313" key="13">
    <source>
        <dbReference type="EMBL" id="OAX52498.1"/>
    </source>
</evidence>
<dbReference type="InterPro" id="IPR000489">
    <property type="entry name" value="Pterin-binding_dom"/>
</dbReference>
<dbReference type="PROSITE" id="PS50972">
    <property type="entry name" value="PTERIN_BINDING"/>
    <property type="match status" value="1"/>
</dbReference>
<evidence type="ECO:0000256" key="11">
    <source>
        <dbReference type="SAM" id="MobiDB-lite"/>
    </source>
</evidence>
<dbReference type="GO" id="GO:0046872">
    <property type="term" value="F:metal ion binding"/>
    <property type="evidence" value="ECO:0007669"/>
    <property type="project" value="UniProtKB-KW"/>
</dbReference>
<dbReference type="PANTHER" id="PTHR20941:SF1">
    <property type="entry name" value="FOLIC ACID SYNTHESIS PROTEIN FOL1"/>
    <property type="match status" value="1"/>
</dbReference>
<comment type="catalytic activity">
    <reaction evidence="1">
        <text>(7,8-dihydropterin-6-yl)methyl diphosphate + 4-aminobenzoate = 7,8-dihydropteroate + diphosphate</text>
        <dbReference type="Rhea" id="RHEA:19949"/>
        <dbReference type="ChEBI" id="CHEBI:17836"/>
        <dbReference type="ChEBI" id="CHEBI:17839"/>
        <dbReference type="ChEBI" id="CHEBI:33019"/>
        <dbReference type="ChEBI" id="CHEBI:72950"/>
        <dbReference type="EC" id="2.5.1.15"/>
    </reaction>
</comment>
<dbReference type="NCBIfam" id="TIGR01496">
    <property type="entry name" value="DHPS"/>
    <property type="match status" value="1"/>
</dbReference>
<dbReference type="RefSeq" id="WP_064724966.1">
    <property type="nucleotide sequence ID" value="NZ_LJBJ02000003.1"/>
</dbReference>
<dbReference type="PANTHER" id="PTHR20941">
    <property type="entry name" value="FOLATE SYNTHESIS PROTEINS"/>
    <property type="match status" value="1"/>
</dbReference>
<organism evidence="13 14">
    <name type="scientific">Rothia kristinae</name>
    <dbReference type="NCBI Taxonomy" id="37923"/>
    <lineage>
        <taxon>Bacteria</taxon>
        <taxon>Bacillati</taxon>
        <taxon>Actinomycetota</taxon>
        <taxon>Actinomycetes</taxon>
        <taxon>Micrococcales</taxon>
        <taxon>Micrococcaceae</taxon>
        <taxon>Rothia</taxon>
    </lineage>
</organism>
<evidence type="ECO:0000256" key="5">
    <source>
        <dbReference type="ARBA" id="ARBA00012458"/>
    </source>
</evidence>
<evidence type="ECO:0000313" key="14">
    <source>
        <dbReference type="Proteomes" id="UP000053171"/>
    </source>
</evidence>
<dbReference type="CDD" id="cd00739">
    <property type="entry name" value="DHPS"/>
    <property type="match status" value="1"/>
</dbReference>
<dbReference type="EMBL" id="LJBJ02000003">
    <property type="protein sequence ID" value="OAX52498.1"/>
    <property type="molecule type" value="Genomic_DNA"/>
</dbReference>
<dbReference type="GO" id="GO:0005829">
    <property type="term" value="C:cytosol"/>
    <property type="evidence" value="ECO:0007669"/>
    <property type="project" value="TreeGrafter"/>
</dbReference>
<comment type="caution">
    <text evidence="13">The sequence shown here is derived from an EMBL/GenBank/DDBJ whole genome shotgun (WGS) entry which is preliminary data.</text>
</comment>
<dbReference type="GO" id="GO:0046654">
    <property type="term" value="P:tetrahydrofolate biosynthetic process"/>
    <property type="evidence" value="ECO:0007669"/>
    <property type="project" value="UniProtKB-UniPathway"/>
</dbReference>
<feature type="domain" description="Pterin-binding" evidence="12">
    <location>
        <begin position="13"/>
        <end position="300"/>
    </location>
</feature>
<reference evidence="13" key="1">
    <citation type="submission" date="2016-06" db="EMBL/GenBank/DDBJ databases">
        <title>Identification of putative biosynthetic pathways for the production of bioactive secondary metabolites by the marine actinomycete Kocuria kristinae RUTW2-3.</title>
        <authorList>
            <person name="Waterworth S.C."/>
            <person name="Walmsley T.A."/>
            <person name="Matongo T."/>
            <person name="Davies-Coleman M.T."/>
            <person name="Dorrington R.A."/>
        </authorList>
    </citation>
    <scope>NUCLEOTIDE SEQUENCE [LARGE SCALE GENOMIC DNA]</scope>
    <source>
        <strain evidence="13">RUTW2-3</strain>
    </source>
</reference>
<evidence type="ECO:0000256" key="7">
    <source>
        <dbReference type="ARBA" id="ARBA00022723"/>
    </source>
</evidence>
<dbReference type="InterPro" id="IPR011005">
    <property type="entry name" value="Dihydropteroate_synth-like_sf"/>
</dbReference>
<evidence type="ECO:0000256" key="8">
    <source>
        <dbReference type="ARBA" id="ARBA00022842"/>
    </source>
</evidence>
<name>A0A199NV73_9MICC</name>
<protein>
    <recommendedName>
        <fullName evidence="5 10">Dihydropteroate synthase</fullName>
        <shortName evidence="10">DHPS</shortName>
        <ecNumber evidence="5 10">2.5.1.15</ecNumber>
    </recommendedName>
    <alternativeName>
        <fullName evidence="10">Dihydropteroate pyrophosphorylase</fullName>
    </alternativeName>
</protein>
<dbReference type="InterPro" id="IPR045031">
    <property type="entry name" value="DHP_synth-like"/>
</dbReference>
<evidence type="ECO:0000256" key="1">
    <source>
        <dbReference type="ARBA" id="ARBA00000012"/>
    </source>
</evidence>
<evidence type="ECO:0000256" key="3">
    <source>
        <dbReference type="ARBA" id="ARBA00004763"/>
    </source>
</evidence>
<dbReference type="GO" id="GO:0046656">
    <property type="term" value="P:folic acid biosynthetic process"/>
    <property type="evidence" value="ECO:0007669"/>
    <property type="project" value="UniProtKB-KW"/>
</dbReference>
<evidence type="ECO:0000256" key="2">
    <source>
        <dbReference type="ARBA" id="ARBA00001946"/>
    </source>
</evidence>
<dbReference type="Pfam" id="PF00809">
    <property type="entry name" value="Pterin_bind"/>
    <property type="match status" value="1"/>
</dbReference>
<dbReference type="EC" id="2.5.1.15" evidence="5 10"/>
<dbReference type="SUPFAM" id="SSF51717">
    <property type="entry name" value="Dihydropteroate synthetase-like"/>
    <property type="match status" value="1"/>
</dbReference>
<dbReference type="Gene3D" id="3.20.20.20">
    <property type="entry name" value="Dihydropteroate synthase-like"/>
    <property type="match status" value="1"/>
</dbReference>
<keyword evidence="6 10" id="KW-0808">Transferase</keyword>
<dbReference type="AlphaFoldDB" id="A0A199NV73"/>
<feature type="region of interest" description="Disordered" evidence="11">
    <location>
        <begin position="232"/>
        <end position="268"/>
    </location>
</feature>
<keyword evidence="14" id="KW-1185">Reference proteome</keyword>
<evidence type="ECO:0000256" key="4">
    <source>
        <dbReference type="ARBA" id="ARBA00009503"/>
    </source>
</evidence>
<comment type="cofactor">
    <cofactor evidence="2 10">
        <name>Mg(2+)</name>
        <dbReference type="ChEBI" id="CHEBI:18420"/>
    </cofactor>
</comment>
<dbReference type="GO" id="GO:0004156">
    <property type="term" value="F:dihydropteroate synthase activity"/>
    <property type="evidence" value="ECO:0007669"/>
    <property type="project" value="UniProtKB-EC"/>
</dbReference>
<dbReference type="UniPathway" id="UPA00077">
    <property type="reaction ID" value="UER00156"/>
</dbReference>
<dbReference type="PROSITE" id="PS00793">
    <property type="entry name" value="DHPS_2"/>
    <property type="match status" value="1"/>
</dbReference>
<proteinExistence type="inferred from homology"/>
<comment type="function">
    <text evidence="10">Catalyzes the condensation of para-aminobenzoate (pABA) with 6-hydroxymethyl-7,8-dihydropterin diphosphate (DHPt-PP) to form 7,8-dihydropteroate (H2Pte), the immediate precursor of folate derivatives.</text>
</comment>
<dbReference type="PROSITE" id="PS00792">
    <property type="entry name" value="DHPS_1"/>
    <property type="match status" value="1"/>
</dbReference>
<evidence type="ECO:0000259" key="12">
    <source>
        <dbReference type="PROSITE" id="PS50972"/>
    </source>
</evidence>
<keyword evidence="9 10" id="KW-0289">Folate biosynthesis</keyword>